<keyword evidence="3" id="KW-1185">Reference proteome</keyword>
<reference evidence="2 3" key="1">
    <citation type="submission" date="2020-08" db="EMBL/GenBank/DDBJ databases">
        <title>Sequencing the genomes of 1000 actinobacteria strains.</title>
        <authorList>
            <person name="Klenk H.-P."/>
        </authorList>
    </citation>
    <scope>NUCLEOTIDE SEQUENCE [LARGE SCALE GENOMIC DNA]</scope>
    <source>
        <strain evidence="2 3">DSM 45267</strain>
    </source>
</reference>
<dbReference type="EMBL" id="JACIBS010000003">
    <property type="protein sequence ID" value="MBB3665232.1"/>
    <property type="molecule type" value="Genomic_DNA"/>
</dbReference>
<proteinExistence type="predicted"/>
<dbReference type="Proteomes" id="UP000564573">
    <property type="component" value="Unassembled WGS sequence"/>
</dbReference>
<name>A0A839XMZ3_9PSEU</name>
<protein>
    <submittedName>
        <fullName evidence="2">Uncharacterized protein</fullName>
    </submittedName>
</protein>
<feature type="region of interest" description="Disordered" evidence="1">
    <location>
        <begin position="78"/>
        <end position="102"/>
    </location>
</feature>
<evidence type="ECO:0000313" key="3">
    <source>
        <dbReference type="Proteomes" id="UP000564573"/>
    </source>
</evidence>
<gene>
    <name evidence="2" type="ORF">FB384_004185</name>
</gene>
<evidence type="ECO:0000313" key="2">
    <source>
        <dbReference type="EMBL" id="MBB3665232.1"/>
    </source>
</evidence>
<accession>A0A839XMZ3</accession>
<sequence length="102" mass="10107">MRLVTAVPGHASLPSRMGRPGVGAPTGVEVGAQWDPGWAGGKEGTLWAPPCVGVPHRGVAGVMSAAFLVVVDINTPSSPTAAGGKQWPLGSRGCANDASPGP</sequence>
<evidence type="ECO:0000256" key="1">
    <source>
        <dbReference type="SAM" id="MobiDB-lite"/>
    </source>
</evidence>
<dbReference type="AlphaFoldDB" id="A0A839XMZ3"/>
<comment type="caution">
    <text evidence="2">The sequence shown here is derived from an EMBL/GenBank/DDBJ whole genome shotgun (WGS) entry which is preliminary data.</text>
</comment>
<feature type="region of interest" description="Disordered" evidence="1">
    <location>
        <begin position="1"/>
        <end position="36"/>
    </location>
</feature>
<organism evidence="2 3">
    <name type="scientific">Prauserella sediminis</name>
    <dbReference type="NCBI Taxonomy" id="577680"/>
    <lineage>
        <taxon>Bacteria</taxon>
        <taxon>Bacillati</taxon>
        <taxon>Actinomycetota</taxon>
        <taxon>Actinomycetes</taxon>
        <taxon>Pseudonocardiales</taxon>
        <taxon>Pseudonocardiaceae</taxon>
        <taxon>Prauserella</taxon>
        <taxon>Prauserella salsuginis group</taxon>
    </lineage>
</organism>